<dbReference type="AlphaFoldDB" id="O87672"/>
<feature type="transmembrane region" description="Helical" evidence="2">
    <location>
        <begin position="5"/>
        <end position="24"/>
    </location>
</feature>
<dbReference type="PRINTS" id="PR01298">
    <property type="entry name" value="MICROCIN"/>
</dbReference>
<name>O87672_AERHY</name>
<protein>
    <submittedName>
        <fullName evidence="3">12.5 kDa polypeptide</fullName>
    </submittedName>
</protein>
<dbReference type="InterPro" id="IPR003061">
    <property type="entry name" value="Microcin"/>
</dbReference>
<dbReference type="Pfam" id="PF03526">
    <property type="entry name" value="Microcin"/>
    <property type="match status" value="1"/>
</dbReference>
<keyword evidence="1" id="KW-0079">Bacteriocin immunity</keyword>
<keyword evidence="2" id="KW-0472">Membrane</keyword>
<keyword evidence="2" id="KW-1133">Transmembrane helix</keyword>
<dbReference type="GO" id="GO:0030153">
    <property type="term" value="P:bacteriocin immunity"/>
    <property type="evidence" value="ECO:0007669"/>
    <property type="project" value="UniProtKB-KW"/>
</dbReference>
<feature type="transmembrane region" description="Helical" evidence="2">
    <location>
        <begin position="84"/>
        <end position="102"/>
    </location>
</feature>
<accession>O87672</accession>
<dbReference type="EMBL" id="L36462">
    <property type="protein sequence ID" value="AAB81228.1"/>
    <property type="molecule type" value="Genomic_DNA"/>
</dbReference>
<evidence type="ECO:0000256" key="2">
    <source>
        <dbReference type="SAM" id="Phobius"/>
    </source>
</evidence>
<organism evidence="3">
    <name type="scientific">Aeromonas hydrophila</name>
    <dbReference type="NCBI Taxonomy" id="644"/>
    <lineage>
        <taxon>Bacteria</taxon>
        <taxon>Pseudomonadati</taxon>
        <taxon>Pseudomonadota</taxon>
        <taxon>Gammaproteobacteria</taxon>
        <taxon>Aeromonadales</taxon>
        <taxon>Aeromonadaceae</taxon>
        <taxon>Aeromonas</taxon>
    </lineage>
</organism>
<evidence type="ECO:0000256" key="1">
    <source>
        <dbReference type="ARBA" id="ARBA00023025"/>
    </source>
</evidence>
<dbReference type="GO" id="GO:0015643">
    <property type="term" value="F:toxic substance binding"/>
    <property type="evidence" value="ECO:0007669"/>
    <property type="project" value="InterPro"/>
</dbReference>
<keyword evidence="2" id="KW-0812">Transmembrane</keyword>
<evidence type="ECO:0000313" key="3">
    <source>
        <dbReference type="EMBL" id="AAB81228.1"/>
    </source>
</evidence>
<dbReference type="TCDB" id="8.B.24.2.3">
    <property type="family name" value="the colicin immunity protein (colip) functional family"/>
</dbReference>
<reference evidence="3" key="1">
    <citation type="submission" date="1997-10" db="EMBL/GenBank/DDBJ databases">
        <title>Cloning, expression and sequencing of Aeromonas hydrophila alpha-hemolysin gene determinant.</title>
        <authorList>
            <person name="Chen J.-D."/>
            <person name="Lai S.-Y."/>
            <person name="Chen C.-H."/>
        </authorList>
    </citation>
    <scope>NUCLEOTIDE SEQUENCE</scope>
    <source>
        <strain evidence="3">AH20</strain>
    </source>
</reference>
<feature type="transmembrane region" description="Helical" evidence="2">
    <location>
        <begin position="39"/>
        <end position="64"/>
    </location>
</feature>
<sequence length="103" mass="12467">MSLRYYIKNILFGLYCTLIYIYLITKNSEEYYFLVTDKMLYAIVISTILCPYSKYAIEHIAFNFIKKDFFERRKNLNNAPRSKINLFMLYNLFVLVLAIPFWT</sequence>
<proteinExistence type="predicted"/>